<feature type="non-terminal residue" evidence="2">
    <location>
        <position position="1"/>
    </location>
</feature>
<accession>A0A6J4HRZ2</accession>
<feature type="compositionally biased region" description="Low complexity" evidence="1">
    <location>
        <begin position="343"/>
        <end position="353"/>
    </location>
</feature>
<evidence type="ECO:0000313" key="2">
    <source>
        <dbReference type="EMBL" id="CAA9232142.1"/>
    </source>
</evidence>
<gene>
    <name evidence="2" type="ORF">AVDCRST_MAG04-1179</name>
</gene>
<feature type="compositionally biased region" description="Low complexity" evidence="1">
    <location>
        <begin position="122"/>
        <end position="135"/>
    </location>
</feature>
<feature type="region of interest" description="Disordered" evidence="1">
    <location>
        <begin position="1"/>
        <end position="45"/>
    </location>
</feature>
<reference evidence="2" key="1">
    <citation type="submission" date="2020-02" db="EMBL/GenBank/DDBJ databases">
        <authorList>
            <person name="Meier V. D."/>
        </authorList>
    </citation>
    <scope>NUCLEOTIDE SEQUENCE</scope>
    <source>
        <strain evidence="2">AVDCRST_MAG04</strain>
    </source>
</reference>
<name>A0A6J4HRZ2_9PROT</name>
<proteinExistence type="predicted"/>
<feature type="compositionally biased region" description="Low complexity" evidence="1">
    <location>
        <begin position="393"/>
        <end position="405"/>
    </location>
</feature>
<feature type="compositionally biased region" description="Gly residues" evidence="1">
    <location>
        <begin position="106"/>
        <end position="116"/>
    </location>
</feature>
<dbReference type="EMBL" id="CADCTL010000085">
    <property type="protein sequence ID" value="CAA9232142.1"/>
    <property type="molecule type" value="Genomic_DNA"/>
</dbReference>
<feature type="region of interest" description="Disordered" evidence="1">
    <location>
        <begin position="291"/>
        <end position="424"/>
    </location>
</feature>
<feature type="compositionally biased region" description="Basic residues" evidence="1">
    <location>
        <begin position="373"/>
        <end position="388"/>
    </location>
</feature>
<evidence type="ECO:0000256" key="1">
    <source>
        <dbReference type="SAM" id="MobiDB-lite"/>
    </source>
</evidence>
<organism evidence="2">
    <name type="scientific">uncultured Acetobacteraceae bacterium</name>
    <dbReference type="NCBI Taxonomy" id="169975"/>
    <lineage>
        <taxon>Bacteria</taxon>
        <taxon>Pseudomonadati</taxon>
        <taxon>Pseudomonadota</taxon>
        <taxon>Alphaproteobacteria</taxon>
        <taxon>Acetobacterales</taxon>
        <taxon>Acetobacteraceae</taxon>
        <taxon>environmental samples</taxon>
    </lineage>
</organism>
<feature type="compositionally biased region" description="Basic residues" evidence="1">
    <location>
        <begin position="320"/>
        <end position="331"/>
    </location>
</feature>
<feature type="compositionally biased region" description="Basic residues" evidence="1">
    <location>
        <begin position="1"/>
        <end position="11"/>
    </location>
</feature>
<feature type="compositionally biased region" description="Low complexity" evidence="1">
    <location>
        <begin position="200"/>
        <end position="209"/>
    </location>
</feature>
<dbReference type="AlphaFoldDB" id="A0A6J4HRZ2"/>
<feature type="region of interest" description="Disordered" evidence="1">
    <location>
        <begin position="106"/>
        <end position="209"/>
    </location>
</feature>
<feature type="compositionally biased region" description="Basic residues" evidence="1">
    <location>
        <begin position="147"/>
        <end position="170"/>
    </location>
</feature>
<sequence>DRHHRSRRLHPGCRAGGRYLSRHPRRRRPPHRGRGPPAAAAHGVGGFRRPGLRGRAHFQAAAGGGGRLGAIARAAVPDPGHPRRRWAAGGAGVAFLAPLPGRGGRAGALRLHGGGAQPPRGPQRAAAVAAQPARLRAGRGGGGGAARGRRDRAARVGRNHPRPVGGRRGRAGQPDSPRRRHPGRGAGLPPDRHGRRLRARAAAPQRGAGAIPAERPFRATAVERSGRLRHGGAAARLRLCLDRPHGRRALHAGAAGRAVRARAAPALGRPPGRRAADRAALVVPALGHGRVALDGHAPCAGGRRGARRASDRRAGPQPRLPRRRGPRRRRDRGVEPRRRSGGARRAGALPGEAAPRHAADALGHARPGTAVRQRLRAGARRAAARHRGGGPCPGAEAGLRAAGHGPRAGGDGVAGGAGAAPVRV</sequence>
<feature type="non-terminal residue" evidence="2">
    <location>
        <position position="424"/>
    </location>
</feature>
<feature type="compositionally biased region" description="Basic residues" evidence="1">
    <location>
        <begin position="20"/>
        <end position="34"/>
    </location>
</feature>
<feature type="compositionally biased region" description="Gly residues" evidence="1">
    <location>
        <begin position="406"/>
        <end position="418"/>
    </location>
</feature>
<protein>
    <submittedName>
        <fullName evidence="2">Uncharacterized protein</fullName>
    </submittedName>
</protein>